<dbReference type="InterPro" id="IPR032109">
    <property type="entry name" value="Big_3_5"/>
</dbReference>
<evidence type="ECO:0000256" key="7">
    <source>
        <dbReference type="ARBA" id="ARBA00023145"/>
    </source>
</evidence>
<evidence type="ECO:0000256" key="5">
    <source>
        <dbReference type="ARBA" id="ARBA00022825"/>
    </source>
</evidence>
<sequence length="1195" mass="121343">MALLSGFYTRLVQAALLLTTATLGVAQSQRTAAKPLPQITHAVDESQRARISGGLTAQTATATDQGALADGAPLDGIILMLKRTDAQEQVLQALMAAQQTPASPEYHHWLTPDEFGARFGVADQDLATVSSWLGSKGFKVDSVARSRMSISFSGTAGQLKSAFSTEMHQYLTTDGTRHHAANSELSMPEALTPVVQGIASLSDFRLKAMHKTLGVVSRNRATGASRLVAQSTAVRDQAEGNQASVPQLTNAGSPAYVIAPADFATMHNVTPLWNAGIDGTGQTIAIVAKSDVLNSDVDSFRSSFGLPATKLNHIYVGGQNPGLASSEVEAVLDVEWSGAVAKNATIDLVVASDSATTDGIILSAQYIVDNNVAPILSMSWGECELGMGASEAQYVNTLWQQAAAQGVSVIVATGDAGSDVCDQGSTYGVYGLSVNGFASTPYNVALGGTDLNVSYTNPAPYWNTTNASGTMQSAKSYIPEVPWNDGCGNPLILAALQAEGVTDATTAALCNDSKYYTGFHKVEGGSGGASNCTVSTYVSSSNFTCTSGVAKPSWQTAVPGIPTDGVRDLPDVSLFAGSGLWGSAYAICESDQSPDGTCDFTNPADVAYLAAGGTSFGTPAFAGIMALVNQKQSSFQGNPNPVLYQLAARQYNNSTTSGSCTAENAATGNSCYFYDTTKANNAAPCYKGSKDCVTIGANSYGIQSGWNAGTGYDLATGLGSLNVSNLVNNWSAVTTGTLATTSVVKLSQATIGYGSPISGTITVASTSGTPTGDSSVLTDSYANGPYTLASGTASFSAPGLPAGTHAFTARYAGDGTYLPSTSAAVSVVVSKAASTLSMALTRTSVTSGDFITVSSTIGTAVTSSSPTGLVTFTNSTTGATLGTATAQSSYDTAGHTTAIAGFTFNSNQLVSGKNIIMATYAGDGNYTSSSASSVTVTYVAAFNLTAAQTQLAVPTNSSASIALTLTPSGTALTSAVQFSCPTTLPAFLSCSFSPAVLPVGTKTTTTTLTLYAAPMAQASVTAPPVPGSAIAGIALAGLFFGLSFGLRKLSRGLVFLVAFTICLGLLSLSGCAGKGSPATSSVALTASAPTVAYGQSETFTASISNAPTATGQISFVDGGKQLGTQSLSGGTTTLTTTRLAVGVHSVTAVYSGDSNFATATSTAASAAVTYSLTVPVLATDNNGNAVTLNIPVVIQ</sequence>
<keyword evidence="5" id="KW-0720">Serine protease</keyword>
<protein>
    <submittedName>
        <fullName evidence="11">Peptidase S53 propeptide</fullName>
    </submittedName>
</protein>
<proteinExistence type="predicted"/>
<dbReference type="PROSITE" id="PS51695">
    <property type="entry name" value="SEDOLISIN"/>
    <property type="match status" value="1"/>
</dbReference>
<keyword evidence="12" id="KW-1185">Reference proteome</keyword>
<accession>E8X705</accession>
<dbReference type="SMART" id="SM00944">
    <property type="entry name" value="Pro-kuma_activ"/>
    <property type="match status" value="1"/>
</dbReference>
<dbReference type="GO" id="GO:0004252">
    <property type="term" value="F:serine-type endopeptidase activity"/>
    <property type="evidence" value="ECO:0007669"/>
    <property type="project" value="InterPro"/>
</dbReference>
<dbReference type="GO" id="GO:0046872">
    <property type="term" value="F:metal ion binding"/>
    <property type="evidence" value="ECO:0007669"/>
    <property type="project" value="UniProtKB-KW"/>
</dbReference>
<evidence type="ECO:0000256" key="3">
    <source>
        <dbReference type="ARBA" id="ARBA00022723"/>
    </source>
</evidence>
<evidence type="ECO:0000256" key="2">
    <source>
        <dbReference type="ARBA" id="ARBA00022670"/>
    </source>
</evidence>
<dbReference type="InterPro" id="IPR030400">
    <property type="entry name" value="Sedolisin_dom"/>
</dbReference>
<dbReference type="PANTHER" id="PTHR14218:SF15">
    <property type="entry name" value="TRIPEPTIDYL-PEPTIDASE 1"/>
    <property type="match status" value="1"/>
</dbReference>
<dbReference type="InterPro" id="IPR013783">
    <property type="entry name" value="Ig-like_fold"/>
</dbReference>
<keyword evidence="8" id="KW-0812">Transmembrane</keyword>
<keyword evidence="4" id="KW-0378">Hydrolase</keyword>
<dbReference type="InterPro" id="IPR015366">
    <property type="entry name" value="S53_propep"/>
</dbReference>
<evidence type="ECO:0000313" key="12">
    <source>
        <dbReference type="Proteomes" id="UP000000343"/>
    </source>
</evidence>
<dbReference type="InterPro" id="IPR050819">
    <property type="entry name" value="Tripeptidyl-peptidase_I"/>
</dbReference>
<keyword evidence="7" id="KW-0865">Zymogen</keyword>
<dbReference type="CDD" id="cd04056">
    <property type="entry name" value="Peptidases_S53"/>
    <property type="match status" value="1"/>
</dbReference>
<evidence type="ECO:0000256" key="6">
    <source>
        <dbReference type="ARBA" id="ARBA00022837"/>
    </source>
</evidence>
<evidence type="ECO:0000313" key="11">
    <source>
        <dbReference type="EMBL" id="ADW71114.1"/>
    </source>
</evidence>
<dbReference type="AlphaFoldDB" id="E8X705"/>
<dbReference type="Pfam" id="PF09286">
    <property type="entry name" value="Pro-kuma_activ"/>
    <property type="match status" value="1"/>
</dbReference>
<feature type="transmembrane region" description="Helical" evidence="8">
    <location>
        <begin position="1025"/>
        <end position="1046"/>
    </location>
</feature>
<dbReference type="Gene3D" id="3.40.50.200">
    <property type="entry name" value="Peptidase S8/S53 domain"/>
    <property type="match status" value="1"/>
</dbReference>
<dbReference type="Gene3D" id="2.60.40.10">
    <property type="entry name" value="Immunoglobulins"/>
    <property type="match status" value="2"/>
</dbReference>
<keyword evidence="2" id="KW-0645">Protease</keyword>
<dbReference type="KEGG" id="acm:AciX9_3828"/>
<gene>
    <name evidence="11" type="ordered locus">AciX9_3828</name>
</gene>
<feature type="domain" description="Peptidase S53" evidence="10">
    <location>
        <begin position="257"/>
        <end position="733"/>
    </location>
</feature>
<keyword evidence="3" id="KW-0479">Metal-binding</keyword>
<evidence type="ECO:0000256" key="1">
    <source>
        <dbReference type="ARBA" id="ARBA00001913"/>
    </source>
</evidence>
<keyword evidence="8" id="KW-1133">Transmembrane helix</keyword>
<dbReference type="SUPFAM" id="SSF52743">
    <property type="entry name" value="Subtilisin-like"/>
    <property type="match status" value="1"/>
</dbReference>
<evidence type="ECO:0000256" key="8">
    <source>
        <dbReference type="SAM" id="Phobius"/>
    </source>
</evidence>
<dbReference type="HOGENOM" id="CLU_004005_0_0_0"/>
<keyword evidence="6" id="KW-0106">Calcium</keyword>
<reference evidence="12" key="1">
    <citation type="submission" date="2011-01" db="EMBL/GenBank/DDBJ databases">
        <title>Complete sequence of plasmid2 of Acidobacterium sp. MP5ACTX9.</title>
        <authorList>
            <consortium name="US DOE Joint Genome Institute"/>
            <person name="Lucas S."/>
            <person name="Copeland A."/>
            <person name="Lapidus A."/>
            <person name="Cheng J.-F."/>
            <person name="Goodwin L."/>
            <person name="Pitluck S."/>
            <person name="Teshima H."/>
            <person name="Detter J.C."/>
            <person name="Han C."/>
            <person name="Tapia R."/>
            <person name="Land M."/>
            <person name="Hauser L."/>
            <person name="Kyrpides N."/>
            <person name="Ivanova N."/>
            <person name="Ovchinnikova G."/>
            <person name="Pagani I."/>
            <person name="Rawat S.R."/>
            <person name="Mannisto M."/>
            <person name="Haggblom M.M."/>
            <person name="Woyke T."/>
        </authorList>
    </citation>
    <scope>NUCLEOTIDE SEQUENCE [LARGE SCALE GENOMIC DNA]</scope>
    <source>
        <strain evidence="12">MP5ACTX9</strain>
        <plasmid evidence="12">Plasmid pACIX902</plasmid>
    </source>
</reference>
<dbReference type="CDD" id="cd11377">
    <property type="entry name" value="Pro-peptidase_S53"/>
    <property type="match status" value="1"/>
</dbReference>
<feature type="chain" id="PRO_5003234471" evidence="9">
    <location>
        <begin position="27"/>
        <end position="1195"/>
    </location>
</feature>
<keyword evidence="11" id="KW-0614">Plasmid</keyword>
<feature type="signal peptide" evidence="9">
    <location>
        <begin position="1"/>
        <end position="26"/>
    </location>
</feature>
<name>E8X705_GRATM</name>
<dbReference type="Pfam" id="PF16640">
    <property type="entry name" value="Big_3_5"/>
    <property type="match status" value="2"/>
</dbReference>
<dbReference type="EMBL" id="CP002482">
    <property type="protein sequence ID" value="ADW71114.1"/>
    <property type="molecule type" value="Genomic_DNA"/>
</dbReference>
<keyword evidence="8" id="KW-0472">Membrane</keyword>
<dbReference type="PANTHER" id="PTHR14218">
    <property type="entry name" value="PROTEASE S8 TRIPEPTIDYL PEPTIDASE I CLN2"/>
    <property type="match status" value="1"/>
</dbReference>
<evidence type="ECO:0000256" key="9">
    <source>
        <dbReference type="SAM" id="SignalP"/>
    </source>
</evidence>
<dbReference type="InterPro" id="IPR036852">
    <property type="entry name" value="Peptidase_S8/S53_dom_sf"/>
</dbReference>
<dbReference type="Proteomes" id="UP000000343">
    <property type="component" value="Plasmid pACIX902"/>
</dbReference>
<keyword evidence="9" id="KW-0732">Signal</keyword>
<dbReference type="GO" id="GO:0008240">
    <property type="term" value="F:tripeptidyl-peptidase activity"/>
    <property type="evidence" value="ECO:0007669"/>
    <property type="project" value="TreeGrafter"/>
</dbReference>
<dbReference type="GO" id="GO:0006508">
    <property type="term" value="P:proteolysis"/>
    <property type="evidence" value="ECO:0007669"/>
    <property type="project" value="UniProtKB-KW"/>
</dbReference>
<evidence type="ECO:0000259" key="10">
    <source>
        <dbReference type="PROSITE" id="PS51695"/>
    </source>
</evidence>
<organism evidence="12">
    <name type="scientific">Granulicella tundricola (strain ATCC BAA-1859 / DSM 23138 / MP5ACTX9)</name>
    <dbReference type="NCBI Taxonomy" id="1198114"/>
    <lineage>
        <taxon>Bacteria</taxon>
        <taxon>Pseudomonadati</taxon>
        <taxon>Acidobacteriota</taxon>
        <taxon>Terriglobia</taxon>
        <taxon>Terriglobales</taxon>
        <taxon>Acidobacteriaceae</taxon>
        <taxon>Granulicella</taxon>
    </lineage>
</organism>
<comment type="cofactor">
    <cofactor evidence="1">
        <name>Ca(2+)</name>
        <dbReference type="ChEBI" id="CHEBI:29108"/>
    </cofactor>
</comment>
<evidence type="ECO:0000256" key="4">
    <source>
        <dbReference type="ARBA" id="ARBA00022801"/>
    </source>
</evidence>
<geneLocation type="plasmid" evidence="11 12">
    <name>pACIX902</name>
</geneLocation>
<feature type="transmembrane region" description="Helical" evidence="8">
    <location>
        <begin position="1053"/>
        <end position="1070"/>
    </location>
</feature>
<dbReference type="SUPFAM" id="SSF54897">
    <property type="entry name" value="Protease propeptides/inhibitors"/>
    <property type="match status" value="1"/>
</dbReference>